<dbReference type="EMBL" id="SMGJ01000003">
    <property type="protein sequence ID" value="TCK69970.1"/>
    <property type="molecule type" value="Genomic_DNA"/>
</dbReference>
<evidence type="ECO:0000256" key="5">
    <source>
        <dbReference type="ARBA" id="ARBA00022692"/>
    </source>
</evidence>
<dbReference type="InterPro" id="IPR004812">
    <property type="entry name" value="Efflux_drug-R_Bcr/CmlA"/>
</dbReference>
<feature type="transmembrane region" description="Helical" evidence="8">
    <location>
        <begin position="165"/>
        <end position="185"/>
    </location>
</feature>
<dbReference type="PROSITE" id="PS50850">
    <property type="entry name" value="MFS"/>
    <property type="match status" value="1"/>
</dbReference>
<dbReference type="FunFam" id="1.20.1720.10:FF:000005">
    <property type="entry name" value="Bcr/CflA family efflux transporter"/>
    <property type="match status" value="1"/>
</dbReference>
<feature type="transmembrane region" description="Helical" evidence="8">
    <location>
        <begin position="215"/>
        <end position="239"/>
    </location>
</feature>
<protein>
    <recommendedName>
        <fullName evidence="8">Bcr/CflA family efflux transporter</fullName>
    </recommendedName>
</protein>
<dbReference type="SUPFAM" id="SSF103473">
    <property type="entry name" value="MFS general substrate transporter"/>
    <property type="match status" value="1"/>
</dbReference>
<evidence type="ECO:0000256" key="1">
    <source>
        <dbReference type="ARBA" id="ARBA00004651"/>
    </source>
</evidence>
<keyword evidence="11" id="KW-1185">Reference proteome</keyword>
<sequence length="399" mass="43490">MTKTYKASILFTLTLGILSMLPPLGIDMYLPAFLNIAQDLKVNPEQVPYTLTLFTFGMAMGQLFWGPIGDSYGRKPIILLGIIVGAISAFALTAVDSIQHFTALRFVQGFFGASPVVLVGALLRDLFDKNELSKMMSLIMLIVMVAPLIAPILGGYIVTYFHWTMIFYIIAFAGVLSILLVFFVLPETHKKENRVPLRLNTIARNFATIWKQKEVLGYMISSGFGFGGMFVFLTLGSIVYIDLYGVSVENFGYFFMLNVGVMSIGSLINGRFVSKLGAEKLLQGGLLVQFIAGMWLLLVAMLDLGFWPMAIGVAVFVGQNALISSNAMASILGKFPTIAGTANSIAGTVRFGLGATIGSLVALLKLESAKPMLFSMVACVIIAVLTYYFLTYRTLKGKK</sequence>
<accession>A0A4R1KZD7</accession>
<evidence type="ECO:0000313" key="10">
    <source>
        <dbReference type="EMBL" id="TCK69970.1"/>
    </source>
</evidence>
<dbReference type="GO" id="GO:0042910">
    <property type="term" value="F:xenobiotic transmembrane transporter activity"/>
    <property type="evidence" value="ECO:0007669"/>
    <property type="project" value="InterPro"/>
</dbReference>
<reference evidence="10 11" key="1">
    <citation type="submission" date="2019-03" db="EMBL/GenBank/DDBJ databases">
        <title>Genomic Encyclopedia of Type Strains, Phase IV (KMG-IV): sequencing the most valuable type-strain genomes for metagenomic binning, comparative biology and taxonomic classification.</title>
        <authorList>
            <person name="Goeker M."/>
        </authorList>
    </citation>
    <scope>NUCLEOTIDE SEQUENCE [LARGE SCALE GENOMIC DNA]</scope>
    <source>
        <strain evidence="10 11">DSM 10053</strain>
    </source>
</reference>
<dbReference type="NCBIfam" id="NF008314">
    <property type="entry name" value="PRK11102.1"/>
    <property type="match status" value="1"/>
</dbReference>
<evidence type="ECO:0000256" key="8">
    <source>
        <dbReference type="RuleBase" id="RU365088"/>
    </source>
</evidence>
<feature type="transmembrane region" description="Helical" evidence="8">
    <location>
        <begin position="46"/>
        <end position="65"/>
    </location>
</feature>
<gene>
    <name evidence="10" type="ORF">EV692_1192</name>
</gene>
<dbReference type="InterPro" id="IPR020846">
    <property type="entry name" value="MFS_dom"/>
</dbReference>
<dbReference type="GO" id="GO:1990961">
    <property type="term" value="P:xenobiotic detoxification by transmembrane export across the plasma membrane"/>
    <property type="evidence" value="ECO:0007669"/>
    <property type="project" value="InterPro"/>
</dbReference>
<dbReference type="Gene3D" id="1.20.1720.10">
    <property type="entry name" value="Multidrug resistance protein D"/>
    <property type="match status" value="1"/>
</dbReference>
<evidence type="ECO:0000256" key="2">
    <source>
        <dbReference type="ARBA" id="ARBA00006236"/>
    </source>
</evidence>
<keyword evidence="3 8" id="KW-0813">Transport</keyword>
<evidence type="ECO:0000256" key="4">
    <source>
        <dbReference type="ARBA" id="ARBA00022475"/>
    </source>
</evidence>
<dbReference type="GO" id="GO:0005886">
    <property type="term" value="C:plasma membrane"/>
    <property type="evidence" value="ECO:0007669"/>
    <property type="project" value="UniProtKB-SubCell"/>
</dbReference>
<comment type="similarity">
    <text evidence="2 8">Belongs to the major facilitator superfamily. Bcr/CmlA family.</text>
</comment>
<feature type="transmembrane region" description="Helical" evidence="8">
    <location>
        <begin position="306"/>
        <end position="323"/>
    </location>
</feature>
<dbReference type="GO" id="GO:0015385">
    <property type="term" value="F:sodium:proton antiporter activity"/>
    <property type="evidence" value="ECO:0007669"/>
    <property type="project" value="TreeGrafter"/>
</dbReference>
<comment type="subcellular location">
    <subcellularLocation>
        <location evidence="8">Cell inner membrane</location>
        <topology evidence="8">Multi-pass membrane protein</topology>
    </subcellularLocation>
    <subcellularLocation>
        <location evidence="1">Cell membrane</location>
        <topology evidence="1">Multi-pass membrane protein</topology>
    </subcellularLocation>
</comment>
<dbReference type="PANTHER" id="PTHR23502">
    <property type="entry name" value="MAJOR FACILITATOR SUPERFAMILY"/>
    <property type="match status" value="1"/>
</dbReference>
<evidence type="ECO:0000313" key="11">
    <source>
        <dbReference type="Proteomes" id="UP000295496"/>
    </source>
</evidence>
<keyword evidence="7 8" id="KW-0472">Membrane</keyword>
<feature type="transmembrane region" description="Helical" evidence="8">
    <location>
        <begin position="101"/>
        <end position="123"/>
    </location>
</feature>
<dbReference type="Proteomes" id="UP000295496">
    <property type="component" value="Unassembled WGS sequence"/>
</dbReference>
<name>A0A4R1KZD7_9PAST</name>
<feature type="transmembrane region" description="Helical" evidence="8">
    <location>
        <begin position="372"/>
        <end position="390"/>
    </location>
</feature>
<evidence type="ECO:0000256" key="3">
    <source>
        <dbReference type="ARBA" id="ARBA00022448"/>
    </source>
</evidence>
<dbReference type="Pfam" id="PF07690">
    <property type="entry name" value="MFS_1"/>
    <property type="match status" value="1"/>
</dbReference>
<keyword evidence="6 8" id="KW-1133">Transmembrane helix</keyword>
<evidence type="ECO:0000256" key="6">
    <source>
        <dbReference type="ARBA" id="ARBA00022989"/>
    </source>
</evidence>
<proteinExistence type="inferred from homology"/>
<dbReference type="CDD" id="cd17320">
    <property type="entry name" value="MFS_MdfA_MDR_like"/>
    <property type="match status" value="1"/>
</dbReference>
<dbReference type="OrthoDB" id="9814303at2"/>
<feature type="transmembrane region" description="Helical" evidence="8">
    <location>
        <begin position="135"/>
        <end position="159"/>
    </location>
</feature>
<dbReference type="AlphaFoldDB" id="A0A4R1KZD7"/>
<feature type="transmembrane region" description="Helical" evidence="8">
    <location>
        <begin position="281"/>
        <end position="300"/>
    </location>
</feature>
<keyword evidence="8" id="KW-0997">Cell inner membrane</keyword>
<evidence type="ECO:0000256" key="7">
    <source>
        <dbReference type="ARBA" id="ARBA00023136"/>
    </source>
</evidence>
<feature type="transmembrane region" description="Helical" evidence="8">
    <location>
        <begin position="251"/>
        <end position="269"/>
    </location>
</feature>
<evidence type="ECO:0000259" key="9">
    <source>
        <dbReference type="PROSITE" id="PS50850"/>
    </source>
</evidence>
<keyword evidence="5 8" id="KW-0812">Transmembrane</keyword>
<feature type="transmembrane region" description="Helical" evidence="8">
    <location>
        <begin position="7"/>
        <end position="26"/>
    </location>
</feature>
<comment type="caution">
    <text evidence="10">The sequence shown here is derived from an EMBL/GenBank/DDBJ whole genome shotgun (WGS) entry which is preliminary data.</text>
</comment>
<dbReference type="NCBIfam" id="TIGR00710">
    <property type="entry name" value="efflux_Bcr_CflA"/>
    <property type="match status" value="1"/>
</dbReference>
<dbReference type="InterPro" id="IPR011701">
    <property type="entry name" value="MFS"/>
</dbReference>
<keyword evidence="4" id="KW-1003">Cell membrane</keyword>
<feature type="domain" description="Major facilitator superfamily (MFS) profile" evidence="9">
    <location>
        <begin position="1"/>
        <end position="395"/>
    </location>
</feature>
<organism evidence="10 11">
    <name type="scientific">Lonepinella koalarum</name>
    <dbReference type="NCBI Taxonomy" id="53417"/>
    <lineage>
        <taxon>Bacteria</taxon>
        <taxon>Pseudomonadati</taxon>
        <taxon>Pseudomonadota</taxon>
        <taxon>Gammaproteobacteria</taxon>
        <taxon>Pasteurellales</taxon>
        <taxon>Pasteurellaceae</taxon>
        <taxon>Lonepinella</taxon>
    </lineage>
</organism>
<feature type="transmembrane region" description="Helical" evidence="8">
    <location>
        <begin position="77"/>
        <end position="95"/>
    </location>
</feature>
<dbReference type="PANTHER" id="PTHR23502:SF132">
    <property type="entry name" value="POLYAMINE TRANSPORTER 2-RELATED"/>
    <property type="match status" value="1"/>
</dbReference>
<feature type="transmembrane region" description="Helical" evidence="8">
    <location>
        <begin position="344"/>
        <end position="366"/>
    </location>
</feature>
<dbReference type="InterPro" id="IPR036259">
    <property type="entry name" value="MFS_trans_sf"/>
</dbReference>
<dbReference type="RefSeq" id="WP_132301494.1">
    <property type="nucleotide sequence ID" value="NZ_CP170642.1"/>
</dbReference>